<dbReference type="GO" id="GO:0034069">
    <property type="term" value="F:aminoglycoside N-acetyltransferase activity"/>
    <property type="evidence" value="ECO:0007669"/>
    <property type="project" value="TreeGrafter"/>
</dbReference>
<feature type="binding site" evidence="4">
    <location>
        <begin position="91"/>
        <end position="96"/>
    </location>
    <ligand>
        <name>acetyl-CoA</name>
        <dbReference type="ChEBI" id="CHEBI:57288"/>
    </ligand>
</feature>
<name>A0A939P5U1_9ACTN</name>
<dbReference type="AlphaFoldDB" id="A0A939P5U1"/>
<feature type="active site" description="Proton acceptor; via carboxylate" evidence="4">
    <location>
        <position position="413"/>
    </location>
</feature>
<dbReference type="Proteomes" id="UP000669179">
    <property type="component" value="Unassembled WGS sequence"/>
</dbReference>
<keyword evidence="2 4" id="KW-0808">Transferase</keyword>
<evidence type="ECO:0000313" key="7">
    <source>
        <dbReference type="Proteomes" id="UP000669179"/>
    </source>
</evidence>
<dbReference type="Pfam" id="PF17668">
    <property type="entry name" value="Acetyltransf_17"/>
    <property type="match status" value="1"/>
</dbReference>
<comment type="similarity">
    <text evidence="1 4">Belongs to the acetyltransferase Eis family.</text>
</comment>
<dbReference type="Pfam" id="PF13530">
    <property type="entry name" value="SCP2_2"/>
    <property type="match status" value="1"/>
</dbReference>
<dbReference type="NCBIfam" id="NF002367">
    <property type="entry name" value="PRK01346.1-4"/>
    <property type="match status" value="1"/>
</dbReference>
<dbReference type="Gene3D" id="3.40.630.30">
    <property type="match status" value="2"/>
</dbReference>
<dbReference type="CDD" id="cd04301">
    <property type="entry name" value="NAT_SF"/>
    <property type="match status" value="1"/>
</dbReference>
<dbReference type="InterPro" id="IPR036527">
    <property type="entry name" value="SCP2_sterol-bd_dom_sf"/>
</dbReference>
<comment type="subunit">
    <text evidence="4">Homohexamer; trimer of dimers.</text>
</comment>
<sequence>MGDAPYTVRPIGEAEYPAFWDVLMESFGVTRPIENREANRPLIDFDRTLAAFDDRLLIGTAIAHAFEMSVPGGVLPVAGITKVGVLPSHRRRGVLRAMMRRQLTDLHERGEAVAALFSSSGGFYQRFGFGCASRDMAVRVRRGESAFITGAPGEAGRGGGHGLRLTVADPDEAWPRLSAVYDAQLAGRPGQFARNGAWWHKRLYHREPNALRCVIAEDDARARGYALFFVEQRVTAERIPDDQISIMELVAVDPSAYAALWRHLLDRDLASAVVAARRPVDDPLLHLLADPRRLRAQVNDGLWVRVVDVDRALQGRVYGCDIDVVIEVHDPVCAWNSGRWHLSGGAAGARCERTMRSAHIAMPIHILGAAYLGGVGLQGPAQAGLVRELNAGAVDALSRALAWDPAPWCPMVF</sequence>
<feature type="active site" description="Proton donor" evidence="4">
    <location>
        <position position="124"/>
    </location>
</feature>
<dbReference type="Gene3D" id="3.30.1050.10">
    <property type="entry name" value="SCP2 sterol-binding domain"/>
    <property type="match status" value="1"/>
</dbReference>
<evidence type="ECO:0000313" key="6">
    <source>
        <dbReference type="EMBL" id="MBO2445745.1"/>
    </source>
</evidence>
<dbReference type="SUPFAM" id="SSF55729">
    <property type="entry name" value="Acyl-CoA N-acyltransferases (Nat)"/>
    <property type="match status" value="1"/>
</dbReference>
<dbReference type="InterPro" id="IPR041380">
    <property type="entry name" value="Acetyltransf_17"/>
</dbReference>
<evidence type="ECO:0000256" key="3">
    <source>
        <dbReference type="ARBA" id="ARBA00023315"/>
    </source>
</evidence>
<protein>
    <submittedName>
        <fullName evidence="6">GNAT family N-acetyltransferase</fullName>
    </submittedName>
</protein>
<dbReference type="InterPro" id="IPR051554">
    <property type="entry name" value="Acetyltransferase_Eis"/>
</dbReference>
<evidence type="ECO:0000256" key="2">
    <source>
        <dbReference type="ARBA" id="ARBA00022679"/>
    </source>
</evidence>
<reference evidence="6" key="1">
    <citation type="submission" date="2021-03" db="EMBL/GenBank/DDBJ databases">
        <authorList>
            <person name="Kanchanasin P."/>
            <person name="Saeng-In P."/>
            <person name="Phongsopitanun W."/>
            <person name="Yuki M."/>
            <person name="Kudo T."/>
            <person name="Ohkuma M."/>
            <person name="Tanasupawat S."/>
        </authorList>
    </citation>
    <scope>NUCLEOTIDE SEQUENCE</scope>
    <source>
        <strain evidence="6">GKU 128</strain>
    </source>
</reference>
<evidence type="ECO:0000256" key="4">
    <source>
        <dbReference type="HAMAP-Rule" id="MF_01812"/>
    </source>
</evidence>
<feature type="domain" description="N-acetyltransferase" evidence="5">
    <location>
        <begin position="6"/>
        <end position="154"/>
    </location>
</feature>
<dbReference type="RefSeq" id="WP_208253347.1">
    <property type="nucleotide sequence ID" value="NZ_JAGEOJ010000001.1"/>
</dbReference>
<keyword evidence="7" id="KW-1185">Reference proteome</keyword>
<dbReference type="EMBL" id="JAGEOJ010000001">
    <property type="protein sequence ID" value="MBO2445745.1"/>
    <property type="molecule type" value="Genomic_DNA"/>
</dbReference>
<dbReference type="PROSITE" id="PS51186">
    <property type="entry name" value="GNAT"/>
    <property type="match status" value="1"/>
</dbReference>
<dbReference type="SUPFAM" id="SSF55718">
    <property type="entry name" value="SCP-like"/>
    <property type="match status" value="1"/>
</dbReference>
<dbReference type="InterPro" id="IPR022902">
    <property type="entry name" value="NAcTrfase_Eis"/>
</dbReference>
<organism evidence="6 7">
    <name type="scientific">Actinomadura barringtoniae</name>
    <dbReference type="NCBI Taxonomy" id="1427535"/>
    <lineage>
        <taxon>Bacteria</taxon>
        <taxon>Bacillati</taxon>
        <taxon>Actinomycetota</taxon>
        <taxon>Actinomycetes</taxon>
        <taxon>Streptosporangiales</taxon>
        <taxon>Thermomonosporaceae</taxon>
        <taxon>Actinomadura</taxon>
    </lineage>
</organism>
<proteinExistence type="inferred from homology"/>
<dbReference type="HAMAP" id="MF_01812">
    <property type="entry name" value="Eis"/>
    <property type="match status" value="1"/>
</dbReference>
<gene>
    <name evidence="6" type="ORF">J4573_01440</name>
</gene>
<keyword evidence="3 4" id="KW-0012">Acyltransferase</keyword>
<comment type="caution">
    <text evidence="6">The sequence shown here is derived from an EMBL/GenBank/DDBJ whole genome shotgun (WGS) entry which is preliminary data.</text>
</comment>
<dbReference type="InterPro" id="IPR016181">
    <property type="entry name" value="Acyl_CoA_acyltransferase"/>
</dbReference>
<evidence type="ECO:0000259" key="5">
    <source>
        <dbReference type="PROSITE" id="PS51186"/>
    </source>
</evidence>
<dbReference type="GO" id="GO:0030649">
    <property type="term" value="P:aminoglycoside antibiotic catabolic process"/>
    <property type="evidence" value="ECO:0007669"/>
    <property type="project" value="TreeGrafter"/>
</dbReference>
<evidence type="ECO:0000256" key="1">
    <source>
        <dbReference type="ARBA" id="ARBA00009213"/>
    </source>
</evidence>
<dbReference type="Pfam" id="PF13527">
    <property type="entry name" value="Acetyltransf_9"/>
    <property type="match status" value="1"/>
</dbReference>
<dbReference type="InterPro" id="IPR000182">
    <property type="entry name" value="GNAT_dom"/>
</dbReference>
<dbReference type="PANTHER" id="PTHR37817">
    <property type="entry name" value="N-ACETYLTRANSFERASE EIS"/>
    <property type="match status" value="1"/>
</dbReference>
<dbReference type="PANTHER" id="PTHR37817:SF1">
    <property type="entry name" value="N-ACETYLTRANSFERASE EIS"/>
    <property type="match status" value="1"/>
</dbReference>
<accession>A0A939P5U1</accession>
<feature type="binding site" evidence="4">
    <location>
        <begin position="83"/>
        <end position="85"/>
    </location>
    <ligand>
        <name>acetyl-CoA</name>
        <dbReference type="ChEBI" id="CHEBI:57288"/>
    </ligand>
</feature>
<comment type="caution">
    <text evidence="4">Lacks conserved residue(s) required for the propagation of feature annotation.</text>
</comment>
<dbReference type="InterPro" id="IPR025559">
    <property type="entry name" value="Eis_dom"/>
</dbReference>